<dbReference type="Proteomes" id="UP000239649">
    <property type="component" value="Unassembled WGS sequence"/>
</dbReference>
<dbReference type="SMART" id="SM00350">
    <property type="entry name" value="MCM"/>
    <property type="match status" value="1"/>
</dbReference>
<dbReference type="GO" id="GO:0000727">
    <property type="term" value="P:double-strand break repair via break-induced replication"/>
    <property type="evidence" value="ECO:0007669"/>
    <property type="project" value="TreeGrafter"/>
</dbReference>
<name>A0A2P6VF91_9CHLO</name>
<comment type="subcellular location">
    <subcellularLocation>
        <location evidence="1 13">Nucleus</location>
    </subcellularLocation>
</comment>
<dbReference type="GO" id="GO:0043138">
    <property type="term" value="F:3'-5' DNA helicase activity"/>
    <property type="evidence" value="ECO:0007669"/>
    <property type="project" value="TreeGrafter"/>
</dbReference>
<evidence type="ECO:0000256" key="10">
    <source>
        <dbReference type="ARBA" id="ARBA00023306"/>
    </source>
</evidence>
<dbReference type="InterPro" id="IPR054125">
    <property type="entry name" value="MCM5_C"/>
</dbReference>
<protein>
    <recommendedName>
        <fullName evidence="13">DNA replication licensing factor MCM5</fullName>
        <ecNumber evidence="13">3.6.4.12</ecNumber>
    </recommendedName>
</protein>
<dbReference type="STRING" id="554055.A0A2P6VF91"/>
<evidence type="ECO:0000259" key="14">
    <source>
        <dbReference type="PROSITE" id="PS50051"/>
    </source>
</evidence>
<organism evidence="15 16">
    <name type="scientific">Micractinium conductrix</name>
    <dbReference type="NCBI Taxonomy" id="554055"/>
    <lineage>
        <taxon>Eukaryota</taxon>
        <taxon>Viridiplantae</taxon>
        <taxon>Chlorophyta</taxon>
        <taxon>core chlorophytes</taxon>
        <taxon>Trebouxiophyceae</taxon>
        <taxon>Chlorellales</taxon>
        <taxon>Chlorellaceae</taxon>
        <taxon>Chlorella clade</taxon>
        <taxon>Micractinium</taxon>
    </lineage>
</organism>
<dbReference type="GO" id="GO:0005524">
    <property type="term" value="F:ATP binding"/>
    <property type="evidence" value="ECO:0007669"/>
    <property type="project" value="UniProtKB-UniRule"/>
</dbReference>
<dbReference type="InterPro" id="IPR012340">
    <property type="entry name" value="NA-bd_OB-fold"/>
</dbReference>
<dbReference type="InterPro" id="IPR001208">
    <property type="entry name" value="MCM_dom"/>
</dbReference>
<keyword evidence="9 13" id="KW-0539">Nucleus</keyword>
<dbReference type="Gene3D" id="3.40.50.300">
    <property type="entry name" value="P-loop containing nucleotide triphosphate hydrolases"/>
    <property type="match status" value="1"/>
</dbReference>
<dbReference type="Pfam" id="PF17207">
    <property type="entry name" value="MCM_OB"/>
    <property type="match status" value="1"/>
</dbReference>
<evidence type="ECO:0000256" key="3">
    <source>
        <dbReference type="ARBA" id="ARBA00022705"/>
    </source>
</evidence>
<dbReference type="InterPro" id="IPR027417">
    <property type="entry name" value="P-loop_NTPase"/>
</dbReference>
<dbReference type="InterPro" id="IPR018525">
    <property type="entry name" value="MCM_CS"/>
</dbReference>
<keyword evidence="16" id="KW-1185">Reference proteome</keyword>
<dbReference type="PROSITE" id="PS50051">
    <property type="entry name" value="MCM_2"/>
    <property type="match status" value="1"/>
</dbReference>
<comment type="subunit">
    <text evidence="13">Component of the MCM2-7 complex.</text>
</comment>
<accession>A0A2P6VF91</accession>
<comment type="catalytic activity">
    <reaction evidence="11 13">
        <text>ATP + H2O = ADP + phosphate + H(+)</text>
        <dbReference type="Rhea" id="RHEA:13065"/>
        <dbReference type="ChEBI" id="CHEBI:15377"/>
        <dbReference type="ChEBI" id="CHEBI:15378"/>
        <dbReference type="ChEBI" id="CHEBI:30616"/>
        <dbReference type="ChEBI" id="CHEBI:43474"/>
        <dbReference type="ChEBI" id="CHEBI:456216"/>
        <dbReference type="EC" id="3.6.4.12"/>
    </reaction>
</comment>
<dbReference type="AlphaFoldDB" id="A0A2P6VF91"/>
<evidence type="ECO:0000313" key="15">
    <source>
        <dbReference type="EMBL" id="PSC72741.1"/>
    </source>
</evidence>
<evidence type="ECO:0000256" key="12">
    <source>
        <dbReference type="RuleBase" id="RU004070"/>
    </source>
</evidence>
<evidence type="ECO:0000313" key="16">
    <source>
        <dbReference type="Proteomes" id="UP000239649"/>
    </source>
</evidence>
<dbReference type="Pfam" id="PF14551">
    <property type="entry name" value="MCM_N"/>
    <property type="match status" value="1"/>
</dbReference>
<dbReference type="GO" id="GO:0003688">
    <property type="term" value="F:DNA replication origin binding"/>
    <property type="evidence" value="ECO:0007669"/>
    <property type="project" value="UniProtKB-UniRule"/>
</dbReference>
<dbReference type="PROSITE" id="PS00847">
    <property type="entry name" value="MCM_1"/>
    <property type="match status" value="1"/>
</dbReference>
<feature type="domain" description="MCM C-terminal AAA(+) ATPase" evidence="14">
    <location>
        <begin position="344"/>
        <end position="550"/>
    </location>
</feature>
<evidence type="ECO:0000256" key="8">
    <source>
        <dbReference type="ARBA" id="ARBA00023125"/>
    </source>
</evidence>
<dbReference type="GO" id="GO:0006270">
    <property type="term" value="P:DNA replication initiation"/>
    <property type="evidence" value="ECO:0007669"/>
    <property type="project" value="UniProtKB-UniRule"/>
</dbReference>
<keyword evidence="7 12" id="KW-0067">ATP-binding</keyword>
<keyword evidence="8 12" id="KW-0238">DNA-binding</keyword>
<dbReference type="GO" id="GO:0017116">
    <property type="term" value="F:single-stranded DNA helicase activity"/>
    <property type="evidence" value="ECO:0007669"/>
    <property type="project" value="TreeGrafter"/>
</dbReference>
<dbReference type="PANTHER" id="PTHR11630">
    <property type="entry name" value="DNA REPLICATION LICENSING FACTOR MCM FAMILY MEMBER"/>
    <property type="match status" value="1"/>
</dbReference>
<evidence type="ECO:0000256" key="5">
    <source>
        <dbReference type="ARBA" id="ARBA00022801"/>
    </source>
</evidence>
<dbReference type="InterPro" id="IPR027925">
    <property type="entry name" value="MCM_N"/>
</dbReference>
<keyword evidence="3 13" id="KW-0235">DNA replication</keyword>
<dbReference type="PRINTS" id="PR01661">
    <property type="entry name" value="MCMPROTEIN5"/>
</dbReference>
<dbReference type="Pfam" id="PF17855">
    <property type="entry name" value="MCM_lid"/>
    <property type="match status" value="1"/>
</dbReference>
<dbReference type="InterPro" id="IPR033762">
    <property type="entry name" value="MCM_OB"/>
</dbReference>
<dbReference type="GO" id="GO:0042555">
    <property type="term" value="C:MCM complex"/>
    <property type="evidence" value="ECO:0007669"/>
    <property type="project" value="UniProtKB-UniRule"/>
</dbReference>
<dbReference type="OrthoDB" id="10036721at2759"/>
<evidence type="ECO:0000256" key="1">
    <source>
        <dbReference type="ARBA" id="ARBA00004123"/>
    </source>
</evidence>
<evidence type="ECO:0000256" key="2">
    <source>
        <dbReference type="ARBA" id="ARBA00008010"/>
    </source>
</evidence>
<sequence length="748" mass="82589">MSGFDEGGIYYSDQQFVTQHGAAHGDEAAPQLSRAQALAKFGEFIRAFQIDPKSSTFYYADQLARCKDRLRVDIGHLSHDVYGIPELQQALVENPAEYLPILEQAAKQESQRIQSLLEDGSDPDVKDVQVLLYKGETGRSRVPHVTMRDIKPEAYVSKLVIVPGIVTAASRPKHKATYIMLQCKECKATKKITCRPGVGGALIPRMCDAAALPGQSNQCGQDPYIVLADRAECVDQQTLKMQERPEDVPTGDLPRSMMCLVDRRLVGSVSPGTRVTAVGILSIFQGKDGGGNQRDKAGAVAIRQPYLRVIGFQEDVLNGDTARRPTFSLEEEAEFKEFAAQPGASDRIFARIAPQIFGSPDIKKAIACLLFGGSRKRMPDGTYRRGDINVLLLGDPSTAKSQFLKFTSKTAPIAVYTSGKGSSAAGLTASVIRDPASKEFYLEGGAMVLADGGVVCIDEFDKMRPEDRVAIHEAMEQQTISIAKAGITTMLRSRTSVLAAANPPSGRYDDLKSAQENIDLQSTILSRFDLIFIVKDERSAARDMQIAKHVLDVHRMAGTQPEADEEEKREEAFLKRYIEYCRQSCSPRIVDSAAKLLANEYVELRAESKCAAGADGSDIPAIPVTVRQLEAVIRISESLAKMNLQTTASEAHVRQALELFKTSTMDAVKSGLMDVAVFTDEQRQEVHRVEEQIKRRVAIGSFVSERKLVDELVRVGFSENLVRKGLMFLQTTGDFEYRRERRLVHRMK</sequence>
<reference evidence="15 16" key="1">
    <citation type="journal article" date="2018" name="Plant J.">
        <title>Genome sequences of Chlorella sorokiniana UTEX 1602 and Micractinium conductrix SAG 241.80: implications to maltose excretion by a green alga.</title>
        <authorList>
            <person name="Arriola M.B."/>
            <person name="Velmurugan N."/>
            <person name="Zhang Y."/>
            <person name="Plunkett M.H."/>
            <person name="Hondzo H."/>
            <person name="Barney B.M."/>
        </authorList>
    </citation>
    <scope>NUCLEOTIDE SEQUENCE [LARGE SCALE GENOMIC DNA]</scope>
    <source>
        <strain evidence="15 16">SAG 241.80</strain>
    </source>
</reference>
<keyword evidence="10 13" id="KW-0131">Cell cycle</keyword>
<dbReference type="SUPFAM" id="SSF52540">
    <property type="entry name" value="P-loop containing nucleoside triphosphate hydrolases"/>
    <property type="match status" value="1"/>
</dbReference>
<dbReference type="Pfam" id="PF00493">
    <property type="entry name" value="MCM"/>
    <property type="match status" value="1"/>
</dbReference>
<dbReference type="GO" id="GO:0003697">
    <property type="term" value="F:single-stranded DNA binding"/>
    <property type="evidence" value="ECO:0007669"/>
    <property type="project" value="TreeGrafter"/>
</dbReference>
<comment type="caution">
    <text evidence="15">The sequence shown here is derived from an EMBL/GenBank/DDBJ whole genome shotgun (WGS) entry which is preliminary data.</text>
</comment>
<comment type="function">
    <text evidence="13">Acts as component of the MCM2-7 complex (MCM complex) which is the replicative helicase essential for 'once per cell cycle' DNA replication initiation and elongation in eukaryotic cells. The active ATPase sites in the MCM2-7 ring are formed through the interaction surfaces of two neighboring subunits such that a critical structure of a conserved arginine finger motif is provided in trans relative to the ATP-binding site of the Walker A box of the adjacent subunit. The six ATPase active sites, however, are likely to contribute differentially to the complex helicase activity.</text>
</comment>
<dbReference type="SUPFAM" id="SSF50249">
    <property type="entry name" value="Nucleic acid-binding proteins"/>
    <property type="match status" value="1"/>
</dbReference>
<dbReference type="Pfam" id="PF21933">
    <property type="entry name" value="MCM5_C"/>
    <property type="match status" value="1"/>
</dbReference>
<evidence type="ECO:0000256" key="9">
    <source>
        <dbReference type="ARBA" id="ARBA00023242"/>
    </source>
</evidence>
<gene>
    <name evidence="15" type="ORF">C2E20_3866</name>
</gene>
<dbReference type="PANTHER" id="PTHR11630:SF42">
    <property type="entry name" value="DNA REPLICATION LICENSING FACTOR MCM5"/>
    <property type="match status" value="1"/>
</dbReference>
<dbReference type="InterPro" id="IPR008048">
    <property type="entry name" value="MCM5"/>
</dbReference>
<keyword evidence="5 13" id="KW-0378">Hydrolase</keyword>
<dbReference type="EMBL" id="LHPF02000009">
    <property type="protein sequence ID" value="PSC72741.1"/>
    <property type="molecule type" value="Genomic_DNA"/>
</dbReference>
<dbReference type="EC" id="3.6.4.12" evidence="13"/>
<dbReference type="Gene3D" id="3.30.1640.10">
    <property type="entry name" value="mini-chromosome maintenance (MCM) complex, chain A, domain 1"/>
    <property type="match status" value="1"/>
</dbReference>
<evidence type="ECO:0000256" key="11">
    <source>
        <dbReference type="ARBA" id="ARBA00047995"/>
    </source>
</evidence>
<keyword evidence="4 12" id="KW-0547">Nucleotide-binding</keyword>
<evidence type="ECO:0000256" key="6">
    <source>
        <dbReference type="ARBA" id="ARBA00022806"/>
    </source>
</evidence>
<dbReference type="FunFam" id="3.40.50.300:FF:000929">
    <property type="entry name" value="DNA helicase"/>
    <property type="match status" value="1"/>
</dbReference>
<dbReference type="Gene3D" id="2.20.28.10">
    <property type="match status" value="1"/>
</dbReference>
<keyword evidence="6 13" id="KW-0347">Helicase</keyword>
<comment type="similarity">
    <text evidence="2 12">Belongs to the MCM family.</text>
</comment>
<dbReference type="GO" id="GO:0016887">
    <property type="term" value="F:ATP hydrolysis activity"/>
    <property type="evidence" value="ECO:0007669"/>
    <property type="project" value="RHEA"/>
</dbReference>
<dbReference type="InterPro" id="IPR031327">
    <property type="entry name" value="MCM"/>
</dbReference>
<dbReference type="InterPro" id="IPR041562">
    <property type="entry name" value="MCM_lid"/>
</dbReference>
<dbReference type="Gene3D" id="2.40.50.140">
    <property type="entry name" value="Nucleic acid-binding proteins"/>
    <property type="match status" value="1"/>
</dbReference>
<evidence type="ECO:0000256" key="4">
    <source>
        <dbReference type="ARBA" id="ARBA00022741"/>
    </source>
</evidence>
<evidence type="ECO:0000256" key="7">
    <source>
        <dbReference type="ARBA" id="ARBA00022840"/>
    </source>
</evidence>
<proteinExistence type="inferred from homology"/>
<evidence type="ECO:0000256" key="13">
    <source>
        <dbReference type="RuleBase" id="RU368063"/>
    </source>
</evidence>
<dbReference type="GO" id="GO:0005634">
    <property type="term" value="C:nucleus"/>
    <property type="evidence" value="ECO:0007669"/>
    <property type="project" value="UniProtKB-SubCell"/>
</dbReference>
<dbReference type="PRINTS" id="PR01657">
    <property type="entry name" value="MCMFAMILY"/>
</dbReference>